<dbReference type="PANTHER" id="PTHR22907">
    <property type="entry name" value="GH04558P"/>
    <property type="match status" value="1"/>
</dbReference>
<dbReference type="InterPro" id="IPR001507">
    <property type="entry name" value="ZP_dom"/>
</dbReference>
<dbReference type="Proteomes" id="UP000271098">
    <property type="component" value="Unassembled WGS sequence"/>
</dbReference>
<dbReference type="InterPro" id="IPR057475">
    <property type="entry name" value="CUT_C"/>
</dbReference>
<dbReference type="InterPro" id="IPR051962">
    <property type="entry name" value="Cuticlin"/>
</dbReference>
<keyword evidence="5" id="KW-1185">Reference proteome</keyword>
<evidence type="ECO:0000259" key="3">
    <source>
        <dbReference type="PROSITE" id="PS51034"/>
    </source>
</evidence>
<dbReference type="PROSITE" id="PS51034">
    <property type="entry name" value="ZP_2"/>
    <property type="match status" value="1"/>
</dbReference>
<organism evidence="6">
    <name type="scientific">Gongylonema pulchrum</name>
    <dbReference type="NCBI Taxonomy" id="637853"/>
    <lineage>
        <taxon>Eukaryota</taxon>
        <taxon>Metazoa</taxon>
        <taxon>Ecdysozoa</taxon>
        <taxon>Nematoda</taxon>
        <taxon>Chromadorea</taxon>
        <taxon>Rhabditida</taxon>
        <taxon>Spirurina</taxon>
        <taxon>Spiruromorpha</taxon>
        <taxon>Spiruroidea</taxon>
        <taxon>Gongylonematidae</taxon>
        <taxon>Gongylonema</taxon>
    </lineage>
</organism>
<evidence type="ECO:0000313" key="5">
    <source>
        <dbReference type="Proteomes" id="UP000271098"/>
    </source>
</evidence>
<accession>A0A183CW35</accession>
<evidence type="ECO:0000313" key="4">
    <source>
        <dbReference type="EMBL" id="VDK28507.1"/>
    </source>
</evidence>
<proteinExistence type="predicted"/>
<dbReference type="WBParaSite" id="GPUH_0000067601-mRNA-1">
    <property type="protein sequence ID" value="GPUH_0000067601-mRNA-1"/>
    <property type="gene ID" value="GPUH_0000067601"/>
</dbReference>
<dbReference type="Pfam" id="PF25301">
    <property type="entry name" value="CUT_C"/>
    <property type="match status" value="1"/>
</dbReference>
<evidence type="ECO:0000256" key="2">
    <source>
        <dbReference type="SAM" id="MobiDB-lite"/>
    </source>
</evidence>
<evidence type="ECO:0000256" key="1">
    <source>
        <dbReference type="ARBA" id="ARBA00022729"/>
    </source>
</evidence>
<keyword evidence="1" id="KW-0732">Signal</keyword>
<feature type="region of interest" description="Disordered" evidence="2">
    <location>
        <begin position="71"/>
        <end position="99"/>
    </location>
</feature>
<name>A0A183CW35_9BILA</name>
<sequence length="186" mass="20316">MVVHSCNVDDGNGDVVTILDTNGCALDKYILNNLEYPGDLTAGQEAHVYKYADRSQLFYQCQITITAKERNETCPRPQCREPVGRGAGSGNTPSAADGGTVSSLGVVSFASGKEPEELSVNVSSPTAVELNVTKNARPSAHRRDFLRRHKKDVDWRRNSIGTVDVRAEMNALDVPQQVFRLLHSSV</sequence>
<dbReference type="AlphaFoldDB" id="A0A183CW35"/>
<reference evidence="6" key="1">
    <citation type="submission" date="2016-06" db="UniProtKB">
        <authorList>
            <consortium name="WormBaseParasite"/>
        </authorList>
    </citation>
    <scope>IDENTIFICATION</scope>
</reference>
<evidence type="ECO:0000313" key="6">
    <source>
        <dbReference type="WBParaSite" id="GPUH_0000067601-mRNA-1"/>
    </source>
</evidence>
<feature type="compositionally biased region" description="Basic and acidic residues" evidence="2">
    <location>
        <begin position="71"/>
        <end position="83"/>
    </location>
</feature>
<dbReference type="PANTHER" id="PTHR22907:SF51">
    <property type="entry name" value="CUTICLIN-1"/>
    <property type="match status" value="1"/>
</dbReference>
<feature type="domain" description="ZP" evidence="3">
    <location>
        <begin position="1"/>
        <end position="86"/>
    </location>
</feature>
<gene>
    <name evidence="4" type="ORF">GPUH_LOCUS675</name>
</gene>
<protein>
    <submittedName>
        <fullName evidence="6">ZP domain-containing protein</fullName>
    </submittedName>
</protein>
<dbReference type="EMBL" id="UYRT01000650">
    <property type="protein sequence ID" value="VDK28507.1"/>
    <property type="molecule type" value="Genomic_DNA"/>
</dbReference>
<reference evidence="4 5" key="2">
    <citation type="submission" date="2018-11" db="EMBL/GenBank/DDBJ databases">
        <authorList>
            <consortium name="Pathogen Informatics"/>
        </authorList>
    </citation>
    <scope>NUCLEOTIDE SEQUENCE [LARGE SCALE GENOMIC DNA]</scope>
</reference>
<feature type="compositionally biased region" description="Polar residues" evidence="2">
    <location>
        <begin position="90"/>
        <end position="99"/>
    </location>
</feature>
<dbReference type="OrthoDB" id="6139674at2759"/>